<dbReference type="SUPFAM" id="SSF52540">
    <property type="entry name" value="P-loop containing nucleoside triphosphate hydrolases"/>
    <property type="match status" value="1"/>
</dbReference>
<protein>
    <recommendedName>
        <fullName evidence="1">CobW/HypB/UreG nucleotide-binding domain-containing protein</fullName>
    </recommendedName>
</protein>
<dbReference type="InterPro" id="IPR027417">
    <property type="entry name" value="P-loop_NTPase"/>
</dbReference>
<dbReference type="PANTHER" id="PTHR43603:SF1">
    <property type="entry name" value="ZINC-REGULATED GTPASE METALLOPROTEIN ACTIVATOR 1"/>
    <property type="match status" value="1"/>
</dbReference>
<comment type="caution">
    <text evidence="2">The sequence shown here is derived from an EMBL/GenBank/DDBJ whole genome shotgun (WGS) entry which is preliminary data.</text>
</comment>
<dbReference type="CDD" id="cd03112">
    <property type="entry name" value="CobW-like"/>
    <property type="match status" value="1"/>
</dbReference>
<dbReference type="PANTHER" id="PTHR43603">
    <property type="entry name" value="COBW DOMAIN-CONTAINING PROTEIN DDB_G0274527"/>
    <property type="match status" value="1"/>
</dbReference>
<evidence type="ECO:0000313" key="3">
    <source>
        <dbReference type="Proteomes" id="UP000649617"/>
    </source>
</evidence>
<gene>
    <name evidence="2" type="ORF">SPIL2461_LOCUS18747</name>
</gene>
<sequence length="1489" mass="164867">MVAPALMSSSSAVGSMSAAAGAVVAKLLCADSDVQAHGQRLEEVKRQATQSSPAAIDPVVAVRHMLETVDWGLANEGRFRLHRASDFLKECLTLRWKEESEAQVLNGSIEKEYERHLHKVRHLCIAPSSKKAPVLRPKVYSAHSVEQPTEKDGSQRLFDPQHGTVRDKLGLCAALAYVVYEFLQLRHAACGSLQDSPRRSLRLALTALSQHDALAKGKEGESTASLGGTQKGHSWWQKAACAETDFRSAAITLICILDAALSWSPLDVFGWTGKPEDVESALLARQRDACSFSFFAEKLRTCLKTACSDSLKATSRIDFHFAAMRRRDLPKEWTTAWVRNDAGPMIVRNRTQVPLRIELRQANQAEDHKAGSIAGMLLDMFQPVSDQPVLAAHVEPGIEWAFRPKKEAGREFQLHMLTTSGVQVCSRRLARGESFDFHVEVPAKPAQLRTWMRAKKDVEFELEQLVASRRLRDAECMVDTKMSLHEVLKDLTLWLTFEMYLKQPLSTQWLGDASDVLEAAKASEHATIAGTALARFLNKEWEQHPPPNGRLDWPKEEDGIQLQITTNNYVCDEEARITPWEGIQLDKENQPPRPDVIPITFGRFDVQDADVIDVFNALADTKGEAEWDDLLMNGPGVTYLGDFPQEFARAAAVSFVARPFPDRQVYQWMVYNSSKSFDDMMVVYSTRRNAELYKRGVEPEGWPAVQAQNCLGAYHVVALPQGGCHVVFTTMVNSHPPWPITAQFVFNIAWTKTAEYIQKLRARAQLLKRRRLAAGAPVEPAVPRWMLFDGMLPNKTESGNFFVEGVPKVNPPFQGPDYVVDVIQIDLLNDLLRIAKSGGLSSTWLCALLVVALVASAAAVWRRRRLQAWQSLAGDELEKGLSPAFAEQCAALILKASKTHVDTIKSPSSPIPEFYLEIAENSPHGQQKKGQIREMSDAVAEIHASFCAFQEQNQIFAPAAPVPLPVLIVTGSLGSGKTTLMKRLMNRRANLRIAALAHDLASKLNIDASFLAAEMQPGMGKGEYMFQSSAWRDGEVAGLSGCACCPGFDDALSLAVKTALREGADRGLLDYLLLETSGAADPRQIVAALEVRFGPLARARLDRVVTVVDAERVLSEGQHWLDQATQASASVTRRDEFQLQLAQLSVADVILLNKVDLCKESGKALELLQRLCPQAKVLSCCYGDVPVPELLDVVPAPPSASTTVSHEDIPSCWQVSTSLESSRESRTAQLPGGPAKLHHRVLEWSTHGENKPVQLGRLQHMLCVHIPRVRQWLRRAKGVLWVAEDPRAKWEWELSGQLRYSCRRTPSGFGGAQAFSSLVLIFAHGVPDVDLLEMQKVLDDLTAHPPQMSLQKDILQPLMDGSPDFEILDTPSDQPDGCMRFRLTGRKYFHLSNDTDLSEPPYRIDLDTLNRDLAQLVSAEKGGIFLATGEGICKDRGQRVLALLWPLACWKHPEGVPTPLQVVLAAARAVAPVLLQQYFGHVTSCHCGQ</sequence>
<dbReference type="Gene3D" id="3.40.50.300">
    <property type="entry name" value="P-loop containing nucleotide triphosphate hydrolases"/>
    <property type="match status" value="1"/>
</dbReference>
<dbReference type="Pfam" id="PF02492">
    <property type="entry name" value="cobW"/>
    <property type="match status" value="1"/>
</dbReference>
<reference evidence="2" key="1">
    <citation type="submission" date="2021-02" db="EMBL/GenBank/DDBJ databases">
        <authorList>
            <person name="Dougan E. K."/>
            <person name="Rhodes N."/>
            <person name="Thang M."/>
            <person name="Chan C."/>
        </authorList>
    </citation>
    <scope>NUCLEOTIDE SEQUENCE</scope>
</reference>
<accession>A0A812WAX9</accession>
<dbReference type="InterPro" id="IPR003495">
    <property type="entry name" value="CobW/HypB/UreG_nucleotide-bd"/>
</dbReference>
<dbReference type="InterPro" id="IPR051927">
    <property type="entry name" value="Zn_Chap_cDPG_Synth"/>
</dbReference>
<organism evidence="2 3">
    <name type="scientific">Symbiodinium pilosum</name>
    <name type="common">Dinoflagellate</name>
    <dbReference type="NCBI Taxonomy" id="2952"/>
    <lineage>
        <taxon>Eukaryota</taxon>
        <taxon>Sar</taxon>
        <taxon>Alveolata</taxon>
        <taxon>Dinophyceae</taxon>
        <taxon>Suessiales</taxon>
        <taxon>Symbiodiniaceae</taxon>
        <taxon>Symbiodinium</taxon>
    </lineage>
</organism>
<keyword evidence="3" id="KW-1185">Reference proteome</keyword>
<proteinExistence type="predicted"/>
<dbReference type="OrthoDB" id="272672at2759"/>
<evidence type="ECO:0000313" key="2">
    <source>
        <dbReference type="EMBL" id="CAE7676140.1"/>
    </source>
</evidence>
<name>A0A812WAX9_SYMPI</name>
<dbReference type="Proteomes" id="UP000649617">
    <property type="component" value="Unassembled WGS sequence"/>
</dbReference>
<feature type="domain" description="CobW/HypB/UreG nucleotide-binding" evidence="1">
    <location>
        <begin position="965"/>
        <end position="1177"/>
    </location>
</feature>
<dbReference type="EMBL" id="CAJNIZ010044038">
    <property type="protein sequence ID" value="CAE7676140.1"/>
    <property type="molecule type" value="Genomic_DNA"/>
</dbReference>
<evidence type="ECO:0000259" key="1">
    <source>
        <dbReference type="Pfam" id="PF02492"/>
    </source>
</evidence>